<organism evidence="1 2">
    <name type="scientific">Brassica carinata</name>
    <name type="common">Ethiopian mustard</name>
    <name type="synonym">Abyssinian cabbage</name>
    <dbReference type="NCBI Taxonomy" id="52824"/>
    <lineage>
        <taxon>Eukaryota</taxon>
        <taxon>Viridiplantae</taxon>
        <taxon>Streptophyta</taxon>
        <taxon>Embryophyta</taxon>
        <taxon>Tracheophyta</taxon>
        <taxon>Spermatophyta</taxon>
        <taxon>Magnoliopsida</taxon>
        <taxon>eudicotyledons</taxon>
        <taxon>Gunneridae</taxon>
        <taxon>Pentapetalae</taxon>
        <taxon>rosids</taxon>
        <taxon>malvids</taxon>
        <taxon>Brassicales</taxon>
        <taxon>Brassicaceae</taxon>
        <taxon>Brassiceae</taxon>
        <taxon>Brassica</taxon>
    </lineage>
</organism>
<evidence type="ECO:0000313" key="2">
    <source>
        <dbReference type="Proteomes" id="UP000886595"/>
    </source>
</evidence>
<gene>
    <name evidence="1" type="ORF">Bca52824_033543</name>
</gene>
<accession>A0A8X7V7F3</accession>
<dbReference type="Proteomes" id="UP000886595">
    <property type="component" value="Unassembled WGS sequence"/>
</dbReference>
<dbReference type="EMBL" id="JAAMPC010000007">
    <property type="protein sequence ID" value="KAG2304892.1"/>
    <property type="molecule type" value="Genomic_DNA"/>
</dbReference>
<proteinExistence type="predicted"/>
<dbReference type="AlphaFoldDB" id="A0A8X7V7F3"/>
<keyword evidence="2" id="KW-1185">Reference proteome</keyword>
<name>A0A8X7V7F3_BRACI</name>
<sequence>MGVDSLLLDSHVIDLATEFENIEIRFFFSVVKKDKDVKVILAGDDDWLSPSPKVVFDESRELGEESTIKASR</sequence>
<protein>
    <submittedName>
        <fullName evidence="1">Uncharacterized protein</fullName>
    </submittedName>
</protein>
<evidence type="ECO:0000313" key="1">
    <source>
        <dbReference type="EMBL" id="KAG2304892.1"/>
    </source>
</evidence>
<comment type="caution">
    <text evidence="1">The sequence shown here is derived from an EMBL/GenBank/DDBJ whole genome shotgun (WGS) entry which is preliminary data.</text>
</comment>
<reference evidence="1 2" key="1">
    <citation type="submission" date="2020-02" db="EMBL/GenBank/DDBJ databases">
        <authorList>
            <person name="Ma Q."/>
            <person name="Huang Y."/>
            <person name="Song X."/>
            <person name="Pei D."/>
        </authorList>
    </citation>
    <scope>NUCLEOTIDE SEQUENCE [LARGE SCALE GENOMIC DNA]</scope>
    <source>
        <strain evidence="1">Sxm20200214</strain>
        <tissue evidence="1">Leaf</tissue>
    </source>
</reference>